<evidence type="ECO:0000313" key="2">
    <source>
        <dbReference type="Proteomes" id="UP000800984"/>
    </source>
</evidence>
<dbReference type="RefSeq" id="WP_166076305.1">
    <property type="nucleotide sequence ID" value="NZ_JAAJBT010000002.1"/>
</dbReference>
<dbReference type="EMBL" id="JAAJBT010000002">
    <property type="protein sequence ID" value="NHM01248.1"/>
    <property type="molecule type" value="Genomic_DNA"/>
</dbReference>
<comment type="caution">
    <text evidence="1">The sequence shown here is derived from an EMBL/GenBank/DDBJ whole genome shotgun (WGS) entry which is preliminary data.</text>
</comment>
<reference evidence="1 2" key="1">
    <citation type="submission" date="2020-02" db="EMBL/GenBank/DDBJ databases">
        <authorList>
            <person name="Chen W.-M."/>
        </authorList>
    </citation>
    <scope>NUCLEOTIDE SEQUENCE [LARGE SCALE GENOMIC DNA]</scope>
    <source>
        <strain evidence="1 2">KDG-16</strain>
    </source>
</reference>
<evidence type="ECO:0008006" key="3">
    <source>
        <dbReference type="Google" id="ProtNLM"/>
    </source>
</evidence>
<accession>A0ABX0I253</accession>
<evidence type="ECO:0000313" key="1">
    <source>
        <dbReference type="EMBL" id="NHM01248.1"/>
    </source>
</evidence>
<organism evidence="1 2">
    <name type="scientific">Flavobacterium difficile</name>
    <dbReference type="NCBI Taxonomy" id="2709659"/>
    <lineage>
        <taxon>Bacteria</taxon>
        <taxon>Pseudomonadati</taxon>
        <taxon>Bacteroidota</taxon>
        <taxon>Flavobacteriia</taxon>
        <taxon>Flavobacteriales</taxon>
        <taxon>Flavobacteriaceae</taxon>
        <taxon>Flavobacterium</taxon>
    </lineage>
</organism>
<gene>
    <name evidence="1" type="ORF">G4D72_03875</name>
</gene>
<sequence>MQNFQLTDFCHIKGIGSASGLIYYQEVLFIISDNSTFLYQYVIDKEVVLKFPLVENPQENIAKKDKLDLEAMTSYGNQIFIFGSGSTSQRNTMFSLNLENDALNKNDLSYLYQMLRNLASLEEDELNIEGAICIHKTMLLFQRGNGANGKNGIFIVPDNPEQPQGFVTVKLPKISNVEFTFTDAILVDNFIYFLASAEDTISTYEDGEVLGSLIGKMNAETFEILETQIISNSHKFEGITLYKNDENEINFLLCEDTDTDVLESKIYKLTVKK</sequence>
<dbReference type="Pfam" id="PF22000">
    <property type="entry name" value="DUF6929"/>
    <property type="match status" value="1"/>
</dbReference>
<protein>
    <recommendedName>
        <fullName evidence="3">Lipoprotein</fullName>
    </recommendedName>
</protein>
<proteinExistence type="predicted"/>
<keyword evidence="2" id="KW-1185">Reference proteome</keyword>
<dbReference type="Proteomes" id="UP000800984">
    <property type="component" value="Unassembled WGS sequence"/>
</dbReference>
<dbReference type="InterPro" id="IPR053851">
    <property type="entry name" value="DUF6929"/>
</dbReference>
<name>A0ABX0I253_9FLAO</name>